<keyword evidence="5" id="KW-0130">Cell adhesion</keyword>
<evidence type="ECO:0000256" key="4">
    <source>
        <dbReference type="ARBA" id="ARBA00022737"/>
    </source>
</evidence>
<evidence type="ECO:0000256" key="1">
    <source>
        <dbReference type="ARBA" id="ARBA00004479"/>
    </source>
</evidence>
<evidence type="ECO:0000256" key="3">
    <source>
        <dbReference type="ARBA" id="ARBA00022729"/>
    </source>
</evidence>
<dbReference type="Pfam" id="PF07679">
    <property type="entry name" value="I-set"/>
    <property type="match status" value="5"/>
</dbReference>
<dbReference type="Proteomes" id="UP001321473">
    <property type="component" value="Unassembled WGS sequence"/>
</dbReference>
<dbReference type="FunFam" id="2.60.40.10:FF:000333">
    <property type="entry name" value="Down syndrome cell adhesion molecule"/>
    <property type="match status" value="4"/>
</dbReference>
<dbReference type="Pfam" id="PF00041">
    <property type="entry name" value="fn3"/>
    <property type="match status" value="3"/>
</dbReference>
<dbReference type="InterPro" id="IPR013783">
    <property type="entry name" value="Ig-like_fold"/>
</dbReference>
<dbReference type="InterPro" id="IPR003961">
    <property type="entry name" value="FN3_dom"/>
</dbReference>
<dbReference type="GO" id="GO:0009653">
    <property type="term" value="P:anatomical structure morphogenesis"/>
    <property type="evidence" value="ECO:0007669"/>
    <property type="project" value="UniProtKB-ARBA"/>
</dbReference>
<evidence type="ECO:0000256" key="6">
    <source>
        <dbReference type="ARBA" id="ARBA00022989"/>
    </source>
</evidence>
<keyword evidence="7 10" id="KW-0472">Membrane</keyword>
<feature type="domain" description="Fibronectin type-III" evidence="12">
    <location>
        <begin position="797"/>
        <end position="891"/>
    </location>
</feature>
<keyword evidence="9" id="KW-0393">Immunoglobulin domain</keyword>
<evidence type="ECO:0000313" key="13">
    <source>
        <dbReference type="EMBL" id="KAK8765879.1"/>
    </source>
</evidence>
<dbReference type="FunFam" id="2.60.40.10:FF:000104">
    <property type="entry name" value="Down syndrome cell adhesion molecule b"/>
    <property type="match status" value="1"/>
</dbReference>
<gene>
    <name evidence="13" type="ORF">V5799_007337</name>
</gene>
<name>A0AAQ4DTT9_AMBAM</name>
<dbReference type="GO" id="GO:0007155">
    <property type="term" value="P:cell adhesion"/>
    <property type="evidence" value="ECO:0007669"/>
    <property type="project" value="UniProtKB-KW"/>
</dbReference>
<dbReference type="PANTHER" id="PTHR13817:SF166">
    <property type="entry name" value="NEURONAL IGCAM-RELATED"/>
    <property type="match status" value="1"/>
</dbReference>
<protein>
    <recommendedName>
        <fullName evidence="15">Down syndrome cell adhesion molecule</fullName>
    </recommendedName>
</protein>
<feature type="domain" description="Ig-like" evidence="11">
    <location>
        <begin position="222"/>
        <end position="314"/>
    </location>
</feature>
<keyword evidence="14" id="KW-1185">Reference proteome</keyword>
<evidence type="ECO:0008006" key="15">
    <source>
        <dbReference type="Google" id="ProtNLM"/>
    </source>
</evidence>
<feature type="domain" description="Ig-like" evidence="11">
    <location>
        <begin position="127"/>
        <end position="219"/>
    </location>
</feature>
<dbReference type="InterPro" id="IPR013098">
    <property type="entry name" value="Ig_I-set"/>
</dbReference>
<dbReference type="InterPro" id="IPR050964">
    <property type="entry name" value="Striated_Muscle_Regulatory"/>
</dbReference>
<dbReference type="EMBL" id="JARKHS020026905">
    <property type="protein sequence ID" value="KAK8765879.1"/>
    <property type="molecule type" value="Genomic_DNA"/>
</dbReference>
<dbReference type="Pfam" id="PF13927">
    <property type="entry name" value="Ig_3"/>
    <property type="match status" value="3"/>
</dbReference>
<feature type="domain" description="Ig-like" evidence="11">
    <location>
        <begin position="412"/>
        <end position="499"/>
    </location>
</feature>
<feature type="domain" description="Ig-like" evidence="11">
    <location>
        <begin position="700"/>
        <end position="793"/>
    </location>
</feature>
<dbReference type="GO" id="GO:0016020">
    <property type="term" value="C:membrane"/>
    <property type="evidence" value="ECO:0007669"/>
    <property type="project" value="UniProtKB-SubCell"/>
</dbReference>
<evidence type="ECO:0000313" key="14">
    <source>
        <dbReference type="Proteomes" id="UP001321473"/>
    </source>
</evidence>
<feature type="domain" description="Ig-like" evidence="11">
    <location>
        <begin position="604"/>
        <end position="695"/>
    </location>
</feature>
<feature type="domain" description="Ig-like" evidence="11">
    <location>
        <begin position="509"/>
        <end position="601"/>
    </location>
</feature>
<proteinExistence type="predicted"/>
<dbReference type="InterPro" id="IPR007110">
    <property type="entry name" value="Ig-like_dom"/>
</dbReference>
<dbReference type="CDD" id="cd00063">
    <property type="entry name" value="FN3"/>
    <property type="match status" value="3"/>
</dbReference>
<dbReference type="PROSITE" id="PS50835">
    <property type="entry name" value="IG_LIKE"/>
    <property type="match status" value="8"/>
</dbReference>
<dbReference type="SUPFAM" id="SSF49265">
    <property type="entry name" value="Fibronectin type III"/>
    <property type="match status" value="2"/>
</dbReference>
<organism evidence="13 14">
    <name type="scientific">Amblyomma americanum</name>
    <name type="common">Lone star tick</name>
    <dbReference type="NCBI Taxonomy" id="6943"/>
    <lineage>
        <taxon>Eukaryota</taxon>
        <taxon>Metazoa</taxon>
        <taxon>Ecdysozoa</taxon>
        <taxon>Arthropoda</taxon>
        <taxon>Chelicerata</taxon>
        <taxon>Arachnida</taxon>
        <taxon>Acari</taxon>
        <taxon>Parasitiformes</taxon>
        <taxon>Ixodida</taxon>
        <taxon>Ixodoidea</taxon>
        <taxon>Ixodidae</taxon>
        <taxon>Amblyomminae</taxon>
        <taxon>Amblyomma</taxon>
    </lineage>
</organism>
<sequence>MVISCNAHIGTEPVGFAWLKDGQKLRSGAKVRQRMVGDTVSMLTIPEVSSEDIGNYTCEATNSFGRDSFTAALVLTECCCVLLFKKRSPSGWMPAGSRVCIMKPSSTFLFVVVASTVVNLNLAMEPPKIQPFSFPKNHPIGKDVTVTCFATEGALPLTFAWMIDGQQIASGSKFTLKSPLEKMSTLVIHEVSAADIGNYTCRVLNDDGSDSFTASLLVTDAPRLQPFVFPREHPLGEALMVTCIASRGTQPLEFSWLKNGVALKSGSKATSKMLTESVSALTIPDVSAEDVANYTCTASNAAGRDSYTAELLVTEAPKIQPFSFANDEQLGKDISVTCAAVRGHQPLHFAWLKNGVRADSASNVEVEEIAGKISTLTVRKLSAADIGNYTCRISNAAGTDEFTSALVVEDAPKIQAFNFPKNQQVGKKVVVSCVAVEGDEPMSFTWFKNGQPLTSAGQRVKSAKLTENMASLTILEVTAADIGNYTCVVSNSAGEDSFTAPLLADGKAPKLQPFYFPKEPSLNMKVVFHCTVLEGEEPFKFVWYKDSLLVHPNQNIQVRTLSESLASLTILEVTAGDIGNYTCEVSNSAGKDHVSAELLVTAAPVWLSEPKDTDAVQGRDLVLACNAAGFPKPRFTWKMQIGSRDFVPLHPVGRRKIYDNGTLVIENVESDDEGLYQCDVSNGVAPPLSKTIKVSVHVPPRISKSSSDVSVKRGDIAKIACEATGQHPLVVTWEKDNTLLLPSVDRYETHEEMSATGVTSVLVIHNSVRKDATAYVCVAKNDYGQTKHTFRLTVLEPPESPTDVVVTERRSRYVSVKWSPPRRPVNRYVFRYWRKSSRGSVLQEQEVDGMRTSLMVTNLHPGTEYLALVLAENSVGFGDPSDTITFQTAAEEPSAPPMNIQCEALDTRNIKVSWEPPPADQLNGELKGYYIGHKMDGTPFVHDTVGRDTEHRTFRGLQAASTYRFMLKAFNEVGSGPASEEVTCTTLNGDPPAVPNLRVTGITSNSVSLHWNSPSSVASPVIQYEIQYGTDDGDKKQLHIPATKDTVTMTELRSGTRYNFRMAAFNLYGRGDFSHDLPAVTHLSDGGSFPALVDEEMPFYYRTYFVVPVVASFTVIITAIVIAWACLKRATILQSTPLVSQYARTSYMRTMDQRNSQGLEEAYDVPWNGPATRNSMVREKKEPTLA</sequence>
<dbReference type="SMART" id="SM00408">
    <property type="entry name" value="IGc2"/>
    <property type="match status" value="8"/>
</dbReference>
<feature type="domain" description="Ig-like" evidence="11">
    <location>
        <begin position="1"/>
        <end position="76"/>
    </location>
</feature>
<dbReference type="InterPro" id="IPR036116">
    <property type="entry name" value="FN3_sf"/>
</dbReference>
<comment type="subcellular location">
    <subcellularLocation>
        <location evidence="1">Membrane</location>
        <topology evidence="1">Single-pass type I membrane protein</topology>
    </subcellularLocation>
</comment>
<dbReference type="PRINTS" id="PR01832">
    <property type="entry name" value="VEGFRECEPTOR"/>
</dbReference>
<dbReference type="InterPro" id="IPR003599">
    <property type="entry name" value="Ig_sub"/>
</dbReference>
<dbReference type="FunFam" id="2.60.40.10:FF:000028">
    <property type="entry name" value="Neuronal cell adhesion molecule"/>
    <property type="match status" value="1"/>
</dbReference>
<keyword evidence="2 10" id="KW-0812">Transmembrane</keyword>
<evidence type="ECO:0000256" key="9">
    <source>
        <dbReference type="ARBA" id="ARBA00023319"/>
    </source>
</evidence>
<dbReference type="Gene3D" id="2.60.40.10">
    <property type="entry name" value="Immunoglobulins"/>
    <property type="match status" value="11"/>
</dbReference>
<accession>A0AAQ4DTT9</accession>
<reference evidence="13 14" key="1">
    <citation type="journal article" date="2023" name="Arcadia Sci">
        <title>De novo assembly of a long-read Amblyomma americanum tick genome.</title>
        <authorList>
            <person name="Chou S."/>
            <person name="Poskanzer K.E."/>
            <person name="Rollins M."/>
            <person name="Thuy-Boun P.S."/>
        </authorList>
    </citation>
    <scope>NUCLEOTIDE SEQUENCE [LARGE SCALE GENOMIC DNA]</scope>
    <source>
        <strain evidence="13">F_SG_1</strain>
        <tissue evidence="13">Salivary glands</tissue>
    </source>
</reference>
<evidence type="ECO:0000259" key="12">
    <source>
        <dbReference type="PROSITE" id="PS50853"/>
    </source>
</evidence>
<dbReference type="FunFam" id="2.60.40.10:FF:000017">
    <property type="entry name" value="Down syndrome cell adhesion molecule b"/>
    <property type="match status" value="1"/>
</dbReference>
<dbReference type="AlphaFoldDB" id="A0AAQ4DTT9"/>
<dbReference type="FunFam" id="2.60.40.10:FF:000032">
    <property type="entry name" value="palladin isoform X1"/>
    <property type="match status" value="1"/>
</dbReference>
<keyword evidence="3" id="KW-0732">Signal</keyword>
<evidence type="ECO:0000256" key="7">
    <source>
        <dbReference type="ARBA" id="ARBA00023136"/>
    </source>
</evidence>
<keyword evidence="6 10" id="KW-1133">Transmembrane helix</keyword>
<dbReference type="InterPro" id="IPR003598">
    <property type="entry name" value="Ig_sub2"/>
</dbReference>
<feature type="domain" description="Ig-like" evidence="11">
    <location>
        <begin position="317"/>
        <end position="407"/>
    </location>
</feature>
<evidence type="ECO:0000256" key="2">
    <source>
        <dbReference type="ARBA" id="ARBA00022692"/>
    </source>
</evidence>
<evidence type="ECO:0000256" key="5">
    <source>
        <dbReference type="ARBA" id="ARBA00022889"/>
    </source>
</evidence>
<dbReference type="PANTHER" id="PTHR13817">
    <property type="entry name" value="TITIN"/>
    <property type="match status" value="1"/>
</dbReference>
<evidence type="ECO:0000259" key="11">
    <source>
        <dbReference type="PROSITE" id="PS50835"/>
    </source>
</evidence>
<dbReference type="SUPFAM" id="SSF48726">
    <property type="entry name" value="Immunoglobulin"/>
    <property type="match status" value="8"/>
</dbReference>
<keyword evidence="4" id="KW-0677">Repeat</keyword>
<dbReference type="SMART" id="SM00409">
    <property type="entry name" value="IG"/>
    <property type="match status" value="8"/>
</dbReference>
<feature type="domain" description="Fibronectin type-III" evidence="12">
    <location>
        <begin position="896"/>
        <end position="989"/>
    </location>
</feature>
<dbReference type="InterPro" id="IPR036179">
    <property type="entry name" value="Ig-like_dom_sf"/>
</dbReference>
<dbReference type="SMART" id="SM00060">
    <property type="entry name" value="FN3"/>
    <property type="match status" value="3"/>
</dbReference>
<keyword evidence="8" id="KW-1015">Disulfide bond</keyword>
<evidence type="ECO:0000256" key="8">
    <source>
        <dbReference type="ARBA" id="ARBA00023157"/>
    </source>
</evidence>
<dbReference type="PROSITE" id="PS50853">
    <property type="entry name" value="FN3"/>
    <property type="match status" value="3"/>
</dbReference>
<feature type="transmembrane region" description="Helical" evidence="10">
    <location>
        <begin position="1104"/>
        <end position="1127"/>
    </location>
</feature>
<evidence type="ECO:0000256" key="10">
    <source>
        <dbReference type="SAM" id="Phobius"/>
    </source>
</evidence>
<dbReference type="GO" id="GO:0030154">
    <property type="term" value="P:cell differentiation"/>
    <property type="evidence" value="ECO:0007669"/>
    <property type="project" value="UniProtKB-ARBA"/>
</dbReference>
<comment type="caution">
    <text evidence="13">The sequence shown here is derived from an EMBL/GenBank/DDBJ whole genome shotgun (WGS) entry which is preliminary data.</text>
</comment>
<feature type="domain" description="Fibronectin type-III" evidence="12">
    <location>
        <begin position="993"/>
        <end position="1084"/>
    </location>
</feature>